<evidence type="ECO:0000313" key="3">
    <source>
        <dbReference type="Proteomes" id="UP000050421"/>
    </source>
</evidence>
<dbReference type="eggNOG" id="COG3599">
    <property type="taxonomic scope" value="Bacteria"/>
</dbReference>
<evidence type="ECO:0000313" key="2">
    <source>
        <dbReference type="EMBL" id="KPQ12863.1"/>
    </source>
</evidence>
<dbReference type="AlphaFoldDB" id="A0A0P8BSW4"/>
<comment type="caution">
    <text evidence="2">The sequence shown here is derived from an EMBL/GenBank/DDBJ whole genome shotgun (WGS) entry which is preliminary data.</text>
</comment>
<dbReference type="Proteomes" id="UP000050421">
    <property type="component" value="Unassembled WGS sequence"/>
</dbReference>
<keyword evidence="2" id="KW-0132">Cell division</keyword>
<dbReference type="GO" id="GO:0051301">
    <property type="term" value="P:cell division"/>
    <property type="evidence" value="ECO:0007669"/>
    <property type="project" value="UniProtKB-KW"/>
</dbReference>
<reference evidence="2 3" key="1">
    <citation type="submission" date="2015-09" db="EMBL/GenBank/DDBJ databases">
        <title>Identification and resolution of microdiversity through metagenomic sequencing of parallel consortia.</title>
        <authorList>
            <person name="Nelson W.C."/>
            <person name="Romine M.F."/>
            <person name="Lindemann S.R."/>
        </authorList>
    </citation>
    <scope>NUCLEOTIDE SEQUENCE [LARGE SCALE GENOMIC DNA]</scope>
    <source>
        <strain evidence="2">HL-49</strain>
    </source>
</reference>
<dbReference type="EMBL" id="LJXT01000112">
    <property type="protein sequence ID" value="KPQ12863.1"/>
    <property type="molecule type" value="Genomic_DNA"/>
</dbReference>
<sequence length="189" mass="21548">AVIIAAAESKAKETIVELRESMQGLVRSYESLVEQRELLVKSLRRISQDMLNQIDLSDAHFNRIDAKAHARAVDELSRSQAFTFANIESLTEQLSQSMGNTQVKVEEEVVEDPMEEMEIIEEEIEIEIHDSTPDVQPEMDGEEEVSKESEELQQQYKETKKAEIKKNQQAPSKPQDDANQSGSFFDQFD</sequence>
<feature type="non-terminal residue" evidence="2">
    <location>
        <position position="1"/>
    </location>
</feature>
<proteinExistence type="predicted"/>
<feature type="compositionally biased region" description="Polar residues" evidence="1">
    <location>
        <begin position="167"/>
        <end position="189"/>
    </location>
</feature>
<gene>
    <name evidence="2" type="primary">divIVA</name>
    <name evidence="2" type="ORF">HLUCCX10_14655</name>
</gene>
<feature type="region of interest" description="Disordered" evidence="1">
    <location>
        <begin position="128"/>
        <end position="189"/>
    </location>
</feature>
<name>A0A0P8BSW4_9BACT</name>
<protein>
    <submittedName>
        <fullName evidence="2">Cell division initiation protein DivIVA</fullName>
    </submittedName>
</protein>
<feature type="compositionally biased region" description="Basic and acidic residues" evidence="1">
    <location>
        <begin position="157"/>
        <end position="166"/>
    </location>
</feature>
<dbReference type="PATRIC" id="fig|1305737.6.peg.3679"/>
<accession>A0A0P8BSW4</accession>
<evidence type="ECO:0000256" key="1">
    <source>
        <dbReference type="SAM" id="MobiDB-lite"/>
    </source>
</evidence>
<organism evidence="2 3">
    <name type="scientific">Algoriphagus marincola HL-49</name>
    <dbReference type="NCBI Taxonomy" id="1305737"/>
    <lineage>
        <taxon>Bacteria</taxon>
        <taxon>Pseudomonadati</taxon>
        <taxon>Bacteroidota</taxon>
        <taxon>Cytophagia</taxon>
        <taxon>Cytophagales</taxon>
        <taxon>Cyclobacteriaceae</taxon>
        <taxon>Algoriphagus</taxon>
    </lineage>
</organism>
<dbReference type="STRING" id="1305737.GCA_000526355_01721"/>
<keyword evidence="2" id="KW-0131">Cell cycle</keyword>